<feature type="domain" description="Serine aminopeptidase S33" evidence="1">
    <location>
        <begin position="47"/>
        <end position="162"/>
    </location>
</feature>
<dbReference type="GO" id="GO:0016787">
    <property type="term" value="F:hydrolase activity"/>
    <property type="evidence" value="ECO:0007669"/>
    <property type="project" value="UniProtKB-KW"/>
</dbReference>
<keyword evidence="2" id="KW-0378">Hydrolase</keyword>
<gene>
    <name evidence="2" type="ORF">ABFZ84_06380</name>
</gene>
<keyword evidence="3" id="KW-1185">Reference proteome</keyword>
<proteinExistence type="predicted"/>
<sequence>MAVTPFHFGASERTMFGVYHHPEQRTPRAPAVLLCNPFGEEAIRSFRIFRVLAERLARAGSPVLRFDYFGTGDSAGECSEFSVAGMREDILTAHDELIDLSAKQRCVWAGLGLGASAAYLAALEVRPALAGLVMWDPAISGTDYLDMLLRSHVKMRAQFLEQDVAKVQARDFANPSQLGEALGFTLSPELKTEISAIDLLTASIPTARKLSIVGAGRDVQEDLACRIGDAGRSIDLHKEEDANSWNSDEALNAYMVPVKTLDKIVASIGGEQ</sequence>
<accession>A0ABV3Z305</accession>
<organism evidence="2 3">
    <name type="scientific">Hyphococcus lacteus</name>
    <dbReference type="NCBI Taxonomy" id="3143536"/>
    <lineage>
        <taxon>Bacteria</taxon>
        <taxon>Pseudomonadati</taxon>
        <taxon>Pseudomonadota</taxon>
        <taxon>Alphaproteobacteria</taxon>
        <taxon>Parvularculales</taxon>
        <taxon>Parvularculaceae</taxon>
        <taxon>Hyphococcus</taxon>
    </lineage>
</organism>
<protein>
    <submittedName>
        <fullName evidence="2">Alpha/beta fold hydrolase</fullName>
    </submittedName>
</protein>
<dbReference type="InterPro" id="IPR022742">
    <property type="entry name" value="Hydrolase_4"/>
</dbReference>
<dbReference type="Pfam" id="PF12146">
    <property type="entry name" value="Hydrolase_4"/>
    <property type="match status" value="1"/>
</dbReference>
<evidence type="ECO:0000313" key="2">
    <source>
        <dbReference type="EMBL" id="MEX6633174.1"/>
    </source>
</evidence>
<dbReference type="Proteomes" id="UP001560685">
    <property type="component" value="Unassembled WGS sequence"/>
</dbReference>
<comment type="caution">
    <text evidence="2">The sequence shown here is derived from an EMBL/GenBank/DDBJ whole genome shotgun (WGS) entry which is preliminary data.</text>
</comment>
<evidence type="ECO:0000259" key="1">
    <source>
        <dbReference type="Pfam" id="PF12146"/>
    </source>
</evidence>
<dbReference type="EMBL" id="JBEHZE010000001">
    <property type="protein sequence ID" value="MEX6633174.1"/>
    <property type="molecule type" value="Genomic_DNA"/>
</dbReference>
<dbReference type="InterPro" id="IPR029058">
    <property type="entry name" value="AB_hydrolase_fold"/>
</dbReference>
<reference evidence="2 3" key="1">
    <citation type="submission" date="2024-05" db="EMBL/GenBank/DDBJ databases">
        <title>Three bacterial strains, DH-69, EH-24, and ECK-19 isolated from coastal sediments.</title>
        <authorList>
            <person name="Ye Y.-Q."/>
            <person name="Du Z.-J."/>
        </authorList>
    </citation>
    <scope>NUCLEOTIDE SEQUENCE [LARGE SCALE GENOMIC DNA]</scope>
    <source>
        <strain evidence="2 3">ECK-19</strain>
    </source>
</reference>
<evidence type="ECO:0000313" key="3">
    <source>
        <dbReference type="Proteomes" id="UP001560685"/>
    </source>
</evidence>
<dbReference type="SUPFAM" id="SSF53474">
    <property type="entry name" value="alpha/beta-Hydrolases"/>
    <property type="match status" value="1"/>
</dbReference>
<dbReference type="RefSeq" id="WP_369313121.1">
    <property type="nucleotide sequence ID" value="NZ_JBEHZE010000001.1"/>
</dbReference>
<dbReference type="Gene3D" id="3.40.50.1820">
    <property type="entry name" value="alpha/beta hydrolase"/>
    <property type="match status" value="1"/>
</dbReference>
<name>A0ABV3Z305_9PROT</name>